<comment type="caution">
    <text evidence="1">The sequence shown here is derived from an EMBL/GenBank/DDBJ whole genome shotgun (WGS) entry which is preliminary data.</text>
</comment>
<evidence type="ECO:0000313" key="1">
    <source>
        <dbReference type="EMBL" id="TQD73914.1"/>
    </source>
</evidence>
<gene>
    <name evidence="1" type="ORF">C1H46_040564</name>
</gene>
<reference evidence="1 2" key="1">
    <citation type="journal article" date="2019" name="G3 (Bethesda)">
        <title>Sequencing of a Wild Apple (Malus baccata) Genome Unravels the Differences Between Cultivated and Wild Apple Species Regarding Disease Resistance and Cold Tolerance.</title>
        <authorList>
            <person name="Chen X."/>
        </authorList>
    </citation>
    <scope>NUCLEOTIDE SEQUENCE [LARGE SCALE GENOMIC DNA]</scope>
    <source>
        <strain evidence="2">cv. Shandingzi</strain>
        <tissue evidence="1">Leaves</tissue>
    </source>
</reference>
<accession>A0A540KI84</accession>
<organism evidence="1 2">
    <name type="scientific">Malus baccata</name>
    <name type="common">Siberian crab apple</name>
    <name type="synonym">Pyrus baccata</name>
    <dbReference type="NCBI Taxonomy" id="106549"/>
    <lineage>
        <taxon>Eukaryota</taxon>
        <taxon>Viridiplantae</taxon>
        <taxon>Streptophyta</taxon>
        <taxon>Embryophyta</taxon>
        <taxon>Tracheophyta</taxon>
        <taxon>Spermatophyta</taxon>
        <taxon>Magnoliopsida</taxon>
        <taxon>eudicotyledons</taxon>
        <taxon>Gunneridae</taxon>
        <taxon>Pentapetalae</taxon>
        <taxon>rosids</taxon>
        <taxon>fabids</taxon>
        <taxon>Rosales</taxon>
        <taxon>Rosaceae</taxon>
        <taxon>Amygdaloideae</taxon>
        <taxon>Maleae</taxon>
        <taxon>Malus</taxon>
    </lineage>
</organism>
<protein>
    <submittedName>
        <fullName evidence="1">Uncharacterized protein</fullName>
    </submittedName>
</protein>
<proteinExistence type="predicted"/>
<dbReference type="EMBL" id="VIEB01001238">
    <property type="protein sequence ID" value="TQD73914.1"/>
    <property type="molecule type" value="Genomic_DNA"/>
</dbReference>
<dbReference type="Proteomes" id="UP000315295">
    <property type="component" value="Unassembled WGS sequence"/>
</dbReference>
<name>A0A540KI84_MALBA</name>
<sequence>MPLMLRPPRNTICLTCYEEARSVMSFINKLHIAHGSPDQKPNLCKASYLVPNFSLSMSFILTTL</sequence>
<dbReference type="AlphaFoldDB" id="A0A540KI84"/>
<evidence type="ECO:0000313" key="2">
    <source>
        <dbReference type="Proteomes" id="UP000315295"/>
    </source>
</evidence>
<keyword evidence="2" id="KW-1185">Reference proteome</keyword>
<dbReference type="STRING" id="106549.A0A540KI84"/>